<dbReference type="GO" id="GO:0003747">
    <property type="term" value="F:translation release factor activity"/>
    <property type="evidence" value="ECO:0007669"/>
    <property type="project" value="InterPro"/>
</dbReference>
<name>C0QCI5_DESAH</name>
<dbReference type="Gene3D" id="3.30.160.20">
    <property type="match status" value="1"/>
</dbReference>
<dbReference type="eggNOG" id="COG1186">
    <property type="taxonomic scope" value="Bacteria"/>
</dbReference>
<gene>
    <name evidence="5" type="ordered locus">HRM2_19610</name>
</gene>
<dbReference type="SUPFAM" id="SSF75620">
    <property type="entry name" value="Release factor"/>
    <property type="match status" value="1"/>
</dbReference>
<keyword evidence="6" id="KW-1185">Reference proteome</keyword>
<evidence type="ECO:0000256" key="2">
    <source>
        <dbReference type="ARBA" id="ARBA00022946"/>
    </source>
</evidence>
<evidence type="ECO:0000313" key="6">
    <source>
        <dbReference type="Proteomes" id="UP000000442"/>
    </source>
</evidence>
<feature type="region of interest" description="Disordered" evidence="3">
    <location>
        <begin position="90"/>
        <end position="118"/>
    </location>
</feature>
<organism evidence="5 6">
    <name type="scientific">Desulforapulum autotrophicum (strain ATCC 43914 / DSM 3382 / VKM B-1955 / HRM2)</name>
    <name type="common">Desulfobacterium autotrophicum</name>
    <dbReference type="NCBI Taxonomy" id="177437"/>
    <lineage>
        <taxon>Bacteria</taxon>
        <taxon>Pseudomonadati</taxon>
        <taxon>Thermodesulfobacteriota</taxon>
        <taxon>Desulfobacteria</taxon>
        <taxon>Desulfobacterales</taxon>
        <taxon>Desulfobacteraceae</taxon>
        <taxon>Desulforapulum</taxon>
    </lineage>
</organism>
<dbReference type="InterPro" id="IPR045853">
    <property type="entry name" value="Pep_chain_release_fac_I_sf"/>
</dbReference>
<comment type="similarity">
    <text evidence="1">Belongs to the prokaryotic/mitochondrial release factor family.</text>
</comment>
<protein>
    <recommendedName>
        <fullName evidence="4">Prokaryotic-type class I peptide chain release factors domain-containing protein</fullName>
    </recommendedName>
</protein>
<dbReference type="PANTHER" id="PTHR46203">
    <property type="entry name" value="PROBABLE PEPTIDE CHAIN RELEASE FACTOR C12ORF65"/>
    <property type="match status" value="1"/>
</dbReference>
<dbReference type="RefSeq" id="WP_015903843.1">
    <property type="nucleotide sequence ID" value="NC_012108.1"/>
</dbReference>
<keyword evidence="2" id="KW-0809">Transit peptide</keyword>
<dbReference type="KEGG" id="dat:HRM2_19610"/>
<dbReference type="Proteomes" id="UP000000442">
    <property type="component" value="Chromosome"/>
</dbReference>
<feature type="domain" description="Prokaryotic-type class I peptide chain release factors" evidence="4">
    <location>
        <begin position="19"/>
        <end position="114"/>
    </location>
</feature>
<dbReference type="InterPro" id="IPR052405">
    <property type="entry name" value="Mito_Transl_Release_Factor"/>
</dbReference>
<feature type="compositionally biased region" description="Basic residues" evidence="3">
    <location>
        <begin position="101"/>
        <end position="118"/>
    </location>
</feature>
<dbReference type="EMBL" id="CP001087">
    <property type="protein sequence ID" value="ACN15062.1"/>
    <property type="molecule type" value="Genomic_DNA"/>
</dbReference>
<evidence type="ECO:0000313" key="5">
    <source>
        <dbReference type="EMBL" id="ACN15062.1"/>
    </source>
</evidence>
<dbReference type="PANTHER" id="PTHR46203:SF1">
    <property type="entry name" value="MITOCHONDRIAL TRANSLATION RELEASE FACTOR IN RESCUE"/>
    <property type="match status" value="1"/>
</dbReference>
<accession>C0QCI5</accession>
<evidence type="ECO:0000259" key="4">
    <source>
        <dbReference type="Pfam" id="PF00472"/>
    </source>
</evidence>
<dbReference type="InterPro" id="IPR000352">
    <property type="entry name" value="Pep_chain_release_fac_I"/>
</dbReference>
<reference evidence="5 6" key="1">
    <citation type="journal article" date="2009" name="Environ. Microbiol.">
        <title>Genome sequence of Desulfobacterium autotrophicum HRM2, a marine sulfate reducer oxidizing organic carbon completely to carbon dioxide.</title>
        <authorList>
            <person name="Strittmatter A.W."/>
            <person name="Liesegang H."/>
            <person name="Rabus R."/>
            <person name="Decker I."/>
            <person name="Amann J."/>
            <person name="Andres S."/>
            <person name="Henne A."/>
            <person name="Fricke W.F."/>
            <person name="Martinez-Arias R."/>
            <person name="Bartels D."/>
            <person name="Goesmann A."/>
            <person name="Krause L."/>
            <person name="Puehler A."/>
            <person name="Klenk H.P."/>
            <person name="Richter M."/>
            <person name="Schuler M."/>
            <person name="Gloeckner F.O."/>
            <person name="Meyerdierks A."/>
            <person name="Gottschalk G."/>
            <person name="Amann R."/>
        </authorList>
    </citation>
    <scope>NUCLEOTIDE SEQUENCE [LARGE SCALE GENOMIC DNA]</scope>
    <source>
        <strain evidence="6">ATCC 43914 / DSM 3382 / HRM2</strain>
    </source>
</reference>
<dbReference type="HOGENOM" id="CLU_089470_4_3_7"/>
<sequence length="118" mass="13345">MVGPGIEKLKALERRIKDLGINKADIEEKFVKGSGRGGQKVNKTSVAVFLRHLPTGITVKCGSERSQHLNRFLALRRLVDRIEACMTGMEGRTGVDPTVQRRIKQKQKRKKRSRQKHG</sequence>
<dbReference type="STRING" id="177437.HRM2_19610"/>
<dbReference type="AlphaFoldDB" id="C0QCI5"/>
<evidence type="ECO:0000256" key="1">
    <source>
        <dbReference type="ARBA" id="ARBA00010835"/>
    </source>
</evidence>
<proteinExistence type="inferred from homology"/>
<dbReference type="Pfam" id="PF00472">
    <property type="entry name" value="RF-1"/>
    <property type="match status" value="1"/>
</dbReference>
<evidence type="ECO:0000256" key="3">
    <source>
        <dbReference type="SAM" id="MobiDB-lite"/>
    </source>
</evidence>
<dbReference type="OrthoDB" id="9815709at2"/>